<evidence type="ECO:0000313" key="1">
    <source>
        <dbReference type="EMBL" id="TFK97537.1"/>
    </source>
</evidence>
<dbReference type="EMBL" id="ML178846">
    <property type="protein sequence ID" value="TFK97537.1"/>
    <property type="molecule type" value="Genomic_DNA"/>
</dbReference>
<accession>A0A5C3Q8N6</accession>
<organism evidence="1 2">
    <name type="scientific">Pterulicium gracile</name>
    <dbReference type="NCBI Taxonomy" id="1884261"/>
    <lineage>
        <taxon>Eukaryota</taxon>
        <taxon>Fungi</taxon>
        <taxon>Dikarya</taxon>
        <taxon>Basidiomycota</taxon>
        <taxon>Agaricomycotina</taxon>
        <taxon>Agaricomycetes</taxon>
        <taxon>Agaricomycetidae</taxon>
        <taxon>Agaricales</taxon>
        <taxon>Pleurotineae</taxon>
        <taxon>Pterulaceae</taxon>
        <taxon>Pterulicium</taxon>
    </lineage>
</organism>
<dbReference type="InterPro" id="IPR036537">
    <property type="entry name" value="Adaptor_Cbl_N_dom_sf"/>
</dbReference>
<dbReference type="Proteomes" id="UP000305067">
    <property type="component" value="Unassembled WGS sequence"/>
</dbReference>
<name>A0A5C3Q8N6_9AGAR</name>
<sequence length="199" mass="22919">MYHHPTTAGRVSRRTRKLLSKGGFQGVLHVLGKAPIPGIEMITNGLSELISRSTQLDYNKRALDELEARFEQINAILEEIDESFRGKPMFERYGQRIRDALQELSFEIQRHEHRGTLPKFFGSIVDNEELRYHIRVLDSLMTDFGTAVGLETNSQVREIHRTLLQWHHIATTRTKADRGEQPIDLENALADMPRFTQSP</sequence>
<keyword evidence="2" id="KW-1185">Reference proteome</keyword>
<protein>
    <submittedName>
        <fullName evidence="1">Uncharacterized protein</fullName>
    </submittedName>
</protein>
<dbReference type="Gene3D" id="1.20.930.20">
    <property type="entry name" value="Adaptor protein Cbl, N-terminal domain"/>
    <property type="match status" value="1"/>
</dbReference>
<reference evidence="1 2" key="1">
    <citation type="journal article" date="2019" name="Nat. Ecol. Evol.">
        <title>Megaphylogeny resolves global patterns of mushroom evolution.</title>
        <authorList>
            <person name="Varga T."/>
            <person name="Krizsan K."/>
            <person name="Foldi C."/>
            <person name="Dima B."/>
            <person name="Sanchez-Garcia M."/>
            <person name="Sanchez-Ramirez S."/>
            <person name="Szollosi G.J."/>
            <person name="Szarkandi J.G."/>
            <person name="Papp V."/>
            <person name="Albert L."/>
            <person name="Andreopoulos W."/>
            <person name="Angelini C."/>
            <person name="Antonin V."/>
            <person name="Barry K.W."/>
            <person name="Bougher N.L."/>
            <person name="Buchanan P."/>
            <person name="Buyck B."/>
            <person name="Bense V."/>
            <person name="Catcheside P."/>
            <person name="Chovatia M."/>
            <person name="Cooper J."/>
            <person name="Damon W."/>
            <person name="Desjardin D."/>
            <person name="Finy P."/>
            <person name="Geml J."/>
            <person name="Haridas S."/>
            <person name="Hughes K."/>
            <person name="Justo A."/>
            <person name="Karasinski D."/>
            <person name="Kautmanova I."/>
            <person name="Kiss B."/>
            <person name="Kocsube S."/>
            <person name="Kotiranta H."/>
            <person name="LaButti K.M."/>
            <person name="Lechner B.E."/>
            <person name="Liimatainen K."/>
            <person name="Lipzen A."/>
            <person name="Lukacs Z."/>
            <person name="Mihaltcheva S."/>
            <person name="Morgado L.N."/>
            <person name="Niskanen T."/>
            <person name="Noordeloos M.E."/>
            <person name="Ohm R.A."/>
            <person name="Ortiz-Santana B."/>
            <person name="Ovrebo C."/>
            <person name="Racz N."/>
            <person name="Riley R."/>
            <person name="Savchenko A."/>
            <person name="Shiryaev A."/>
            <person name="Soop K."/>
            <person name="Spirin V."/>
            <person name="Szebenyi C."/>
            <person name="Tomsovsky M."/>
            <person name="Tulloss R.E."/>
            <person name="Uehling J."/>
            <person name="Grigoriev I.V."/>
            <person name="Vagvolgyi C."/>
            <person name="Papp T."/>
            <person name="Martin F.M."/>
            <person name="Miettinen O."/>
            <person name="Hibbett D.S."/>
            <person name="Nagy L.G."/>
        </authorList>
    </citation>
    <scope>NUCLEOTIDE SEQUENCE [LARGE SCALE GENOMIC DNA]</scope>
    <source>
        <strain evidence="1 2">CBS 309.79</strain>
    </source>
</reference>
<dbReference type="OrthoDB" id="2915789at2759"/>
<evidence type="ECO:0000313" key="2">
    <source>
        <dbReference type="Proteomes" id="UP000305067"/>
    </source>
</evidence>
<proteinExistence type="predicted"/>
<gene>
    <name evidence="1" type="ORF">BDV98DRAFT_258193</name>
</gene>
<dbReference type="GO" id="GO:0007166">
    <property type="term" value="P:cell surface receptor signaling pathway"/>
    <property type="evidence" value="ECO:0007669"/>
    <property type="project" value="InterPro"/>
</dbReference>
<dbReference type="AlphaFoldDB" id="A0A5C3Q8N6"/>